<keyword evidence="3" id="KW-0614">Plasmid</keyword>
<protein>
    <recommendedName>
        <fullName evidence="5">Tripartite tricarboxylate transporter substrate binding protein</fullName>
    </recommendedName>
</protein>
<proteinExistence type="inferred from homology"/>
<dbReference type="CDD" id="cd07012">
    <property type="entry name" value="PBP2_Bug_TTT"/>
    <property type="match status" value="1"/>
</dbReference>
<accession>C1D2E6</accession>
<dbReference type="Gene3D" id="3.40.190.150">
    <property type="entry name" value="Bordetella uptake gene, domain 1"/>
    <property type="match status" value="1"/>
</dbReference>
<dbReference type="PANTHER" id="PTHR42928">
    <property type="entry name" value="TRICARBOXYLATE-BINDING PROTEIN"/>
    <property type="match status" value="1"/>
</dbReference>
<dbReference type="HOGENOM" id="CLU_045683_1_1_0"/>
<dbReference type="SUPFAM" id="SSF53850">
    <property type="entry name" value="Periplasmic binding protein-like II"/>
    <property type="match status" value="1"/>
</dbReference>
<evidence type="ECO:0000256" key="2">
    <source>
        <dbReference type="SAM" id="SignalP"/>
    </source>
</evidence>
<dbReference type="InterPro" id="IPR042100">
    <property type="entry name" value="Bug_dom1"/>
</dbReference>
<dbReference type="EMBL" id="CP001115">
    <property type="protein sequence ID" value="ACO47585.1"/>
    <property type="molecule type" value="Genomic_DNA"/>
</dbReference>
<dbReference type="OrthoDB" id="8880247at2"/>
<dbReference type="PIRSF" id="PIRSF017082">
    <property type="entry name" value="YflP"/>
    <property type="match status" value="1"/>
</dbReference>
<gene>
    <name evidence="3" type="ordered locus">Deide_1p01420</name>
</gene>
<sequence length="315" mass="33094">MKRTAFTLALSLCCLASAQGYPTKGINFIVPWSPGGSADLTSRTLASAMSKHIGQDVTVVSRTGGGGAIGHLAISQARPTGYDIGMGTLELVIPSWGKQSGLTISNFTPISLVSINPAAITVAKNSPFKTIGDLVTYIKANPGKLKASGTAKGGSWDMARAGFLKTIGVKNSALPWVPSQGSAAAIQELLAGGVDVITVSVAEVGNLVKSGEVRTLAVMGDKRHADFKNVPTLKESGINWSFGSFLSVVGPRRLSADVVTKLDEAVKAGMQSPEFKKFMDNAGFGVNYKNPAQFRVFLNQQAAKMKDVEEFINSN</sequence>
<comment type="similarity">
    <text evidence="1">Belongs to the UPF0065 (bug) family.</text>
</comment>
<name>C1D2E6_DEIDV</name>
<dbReference type="RefSeq" id="WP_012694708.1">
    <property type="nucleotide sequence ID" value="NC_012527.1"/>
</dbReference>
<dbReference type="Gene3D" id="3.40.190.10">
    <property type="entry name" value="Periplasmic binding protein-like II"/>
    <property type="match status" value="1"/>
</dbReference>
<feature type="signal peptide" evidence="2">
    <location>
        <begin position="1"/>
        <end position="18"/>
    </location>
</feature>
<reference evidence="3 4" key="1">
    <citation type="journal article" date="2009" name="PLoS Genet.">
        <title>Alliance of proteomics and genomics to unravel the specificities of Sahara bacterium Deinococcus deserti.</title>
        <authorList>
            <person name="de Groot A."/>
            <person name="Dulermo R."/>
            <person name="Ortet P."/>
            <person name="Blanchard L."/>
            <person name="Guerin P."/>
            <person name="Fernandez B."/>
            <person name="Vacherie B."/>
            <person name="Dossat C."/>
            <person name="Jolivet E."/>
            <person name="Siguier P."/>
            <person name="Chandler M."/>
            <person name="Barakat M."/>
            <person name="Dedieu A."/>
            <person name="Barbe V."/>
            <person name="Heulin T."/>
            <person name="Sommer S."/>
            <person name="Achouak W."/>
            <person name="Armengaud J."/>
        </authorList>
    </citation>
    <scope>NUCLEOTIDE SEQUENCE [LARGE SCALE GENOMIC DNA]</scope>
    <source>
        <strain evidence="4">DSM 17065 / CIP 109153 / LMG 22923 / VCD115</strain>
        <plasmid evidence="4">pDeide1</plasmid>
    </source>
</reference>
<evidence type="ECO:0000313" key="4">
    <source>
        <dbReference type="Proteomes" id="UP000002208"/>
    </source>
</evidence>
<keyword evidence="4" id="KW-1185">Reference proteome</keyword>
<dbReference type="Proteomes" id="UP000002208">
    <property type="component" value="Plasmid 1"/>
</dbReference>
<geneLocation type="plasmid" evidence="4">
    <name>pDeide1</name>
</geneLocation>
<evidence type="ECO:0000256" key="1">
    <source>
        <dbReference type="ARBA" id="ARBA00006987"/>
    </source>
</evidence>
<keyword evidence="2" id="KW-0732">Signal</keyword>
<dbReference type="KEGG" id="ddr:Deide_1p01420"/>
<evidence type="ECO:0008006" key="5">
    <source>
        <dbReference type="Google" id="ProtNLM"/>
    </source>
</evidence>
<dbReference type="AlphaFoldDB" id="C1D2E6"/>
<dbReference type="PANTHER" id="PTHR42928:SF5">
    <property type="entry name" value="BLR1237 PROTEIN"/>
    <property type="match status" value="1"/>
</dbReference>
<dbReference type="InterPro" id="IPR005064">
    <property type="entry name" value="BUG"/>
</dbReference>
<organism evidence="3 4">
    <name type="scientific">Deinococcus deserti (strain DSM 17065 / CIP 109153 / LMG 22923 / VCD115)</name>
    <dbReference type="NCBI Taxonomy" id="546414"/>
    <lineage>
        <taxon>Bacteria</taxon>
        <taxon>Thermotogati</taxon>
        <taxon>Deinococcota</taxon>
        <taxon>Deinococci</taxon>
        <taxon>Deinococcales</taxon>
        <taxon>Deinococcaceae</taxon>
        <taxon>Deinococcus</taxon>
    </lineage>
</organism>
<evidence type="ECO:0000313" key="3">
    <source>
        <dbReference type="EMBL" id="ACO47585.1"/>
    </source>
</evidence>
<feature type="chain" id="PRO_5002908334" description="Tripartite tricarboxylate transporter substrate binding protein" evidence="2">
    <location>
        <begin position="19"/>
        <end position="315"/>
    </location>
</feature>
<dbReference type="Pfam" id="PF03401">
    <property type="entry name" value="TctC"/>
    <property type="match status" value="1"/>
</dbReference>